<dbReference type="EMBL" id="MK719726">
    <property type="protein sequence ID" value="QCQ61334.1"/>
    <property type="molecule type" value="Genomic_DNA"/>
</dbReference>
<dbReference type="Pfam" id="PF00805">
    <property type="entry name" value="Pentapeptide"/>
    <property type="match status" value="2"/>
</dbReference>
<dbReference type="Proteomes" id="UP000301025">
    <property type="component" value="Segment"/>
</dbReference>
<dbReference type="PANTHER" id="PTHR47485">
    <property type="entry name" value="THYLAKOID LUMENAL 17.4 KDA PROTEIN, CHLOROPLASTIC"/>
    <property type="match status" value="1"/>
</dbReference>
<proteinExistence type="predicted"/>
<protein>
    <submittedName>
        <fullName evidence="2">Pentapeptide</fullName>
    </submittedName>
</protein>
<name>A0A4P8N5N8_9CAUD</name>
<sequence>MKQEELNLILENHKKWLNDDGGIRADLRGANLSGANLKGADLRGANLRGADLWTAYLRGANLRGANLRGANLSGANLRGADLSGADLSGADLSGANLRGADLSGADLSGADMSRADLSGADMSRADLSGANLRSTIGNQGQIITIQTDVWQIVYTSDVMQIGCQRHSINDWLVFSDDHISKMDSKALEFWKKWKPILVLILERNK</sequence>
<reference evidence="2 3" key="1">
    <citation type="submission" date="2019-03" db="EMBL/GenBank/DDBJ databases">
        <title>Genomic and seasonal variations among aquatic phages infecting the Baltic Sea Gammaproteobacteria Rheinheimera sp. bal341.</title>
        <authorList>
            <person name="Nilsson E."/>
            <person name="Li K."/>
            <person name="Fridlund J."/>
            <person name="Sulcius S."/>
            <person name="Bunse C."/>
            <person name="Karlsson C.M.G."/>
            <person name="Lindh M."/>
            <person name="Lundin D."/>
            <person name="Pinhassi J."/>
            <person name="Holmfeldt K."/>
        </authorList>
    </citation>
    <scope>NUCLEOTIDE SEQUENCE [LARGE SCALE GENOMIC DNA]</scope>
</reference>
<organism evidence="2 3">
    <name type="scientific">Rheinheimera phage vB_RspM_Barba16S</name>
    <dbReference type="NCBI Taxonomy" id="2565654"/>
    <lineage>
        <taxon>Viruses</taxon>
        <taxon>Duplodnaviria</taxon>
        <taxon>Heunggongvirae</taxon>
        <taxon>Uroviricota</taxon>
        <taxon>Caudoviricetes</taxon>
        <taxon>Barbavirus</taxon>
        <taxon>Barbavirus barba18A</taxon>
    </lineage>
</organism>
<dbReference type="InterPro" id="IPR001646">
    <property type="entry name" value="5peptide_repeat"/>
</dbReference>
<keyword evidence="1" id="KW-0677">Repeat</keyword>
<evidence type="ECO:0000313" key="3">
    <source>
        <dbReference type="Proteomes" id="UP000301025"/>
    </source>
</evidence>
<accession>A0A4P8N5N8</accession>
<gene>
    <name evidence="2" type="ORF">Barba16S_gp043</name>
</gene>
<evidence type="ECO:0000313" key="2">
    <source>
        <dbReference type="EMBL" id="QCQ61334.1"/>
    </source>
</evidence>
<dbReference type="SUPFAM" id="SSF141571">
    <property type="entry name" value="Pentapeptide repeat-like"/>
    <property type="match status" value="1"/>
</dbReference>
<evidence type="ECO:0000256" key="1">
    <source>
        <dbReference type="ARBA" id="ARBA00022737"/>
    </source>
</evidence>
<dbReference type="Gene3D" id="2.160.20.80">
    <property type="entry name" value="E3 ubiquitin-protein ligase SopA"/>
    <property type="match status" value="1"/>
</dbReference>
<dbReference type="PANTHER" id="PTHR47485:SF1">
    <property type="entry name" value="THYLAKOID LUMENAL 17.4 KDA PROTEIN, CHLOROPLASTIC"/>
    <property type="match status" value="1"/>
</dbReference>